<gene>
    <name evidence="2" type="ORF">EPJ67_03175</name>
</gene>
<feature type="signal peptide" evidence="1">
    <location>
        <begin position="1"/>
        <end position="24"/>
    </location>
</feature>
<feature type="chain" id="PRO_5022807199" evidence="1">
    <location>
        <begin position="25"/>
        <end position="173"/>
    </location>
</feature>
<accession>A0A5C8G7F5</accession>
<proteinExistence type="predicted"/>
<evidence type="ECO:0000256" key="1">
    <source>
        <dbReference type="SAM" id="SignalP"/>
    </source>
</evidence>
<dbReference type="EMBL" id="SAYJ01000011">
    <property type="protein sequence ID" value="TXJ57669.1"/>
    <property type="molecule type" value="Genomic_DNA"/>
</dbReference>
<comment type="caution">
    <text evidence="2">The sequence shown here is derived from an EMBL/GenBank/DDBJ whole genome shotgun (WGS) entry which is preliminary data.</text>
</comment>
<evidence type="ECO:0000313" key="2">
    <source>
        <dbReference type="EMBL" id="TXJ57669.1"/>
    </source>
</evidence>
<name>A0A5C8G7F5_9SPIR</name>
<dbReference type="Proteomes" id="UP000325013">
    <property type="component" value="Unassembled WGS sequence"/>
</dbReference>
<protein>
    <submittedName>
        <fullName evidence="2">Uncharacterized protein</fullName>
    </submittedName>
</protein>
<reference evidence="2 3" key="1">
    <citation type="journal article" date="1992" name="Lakartidningen">
        <title>[Penicillin V and not amoxicillin is the first choice preparation in acute otitis].</title>
        <authorList>
            <person name="Kamme C."/>
            <person name="Lundgren K."/>
            <person name="Prellner K."/>
        </authorList>
    </citation>
    <scope>NUCLEOTIDE SEQUENCE [LARGE SCALE GENOMIC DNA]</scope>
    <source>
        <strain evidence="2 3">PC2777IV</strain>
    </source>
</reference>
<organism evidence="2 3">
    <name type="scientific">Brachyspira aalborgi</name>
    <dbReference type="NCBI Taxonomy" id="29522"/>
    <lineage>
        <taxon>Bacteria</taxon>
        <taxon>Pseudomonadati</taxon>
        <taxon>Spirochaetota</taxon>
        <taxon>Spirochaetia</taxon>
        <taxon>Brachyspirales</taxon>
        <taxon>Brachyspiraceae</taxon>
        <taxon>Brachyspira</taxon>
    </lineage>
</organism>
<keyword evidence="1" id="KW-0732">Signal</keyword>
<dbReference type="RefSeq" id="WP_147528256.1">
    <property type="nucleotide sequence ID" value="NZ_SAYJ01000011.1"/>
</dbReference>
<dbReference type="AlphaFoldDB" id="A0A5C8G7F5"/>
<sequence length="173" mass="17818">MYNFKKLFTYMVVGALVIALSVSCKNNDKTGSEGGISSIPTASGNAAIVGDAIFTGTLNRTALNGISETDGPPATLRVAPDSADNFGLEIAGNRVNSGILGALAGAQLLTSGDNKVVEASGEYSSEGMTMKEYIKITLDNASNPTTAQVEYQMGVSGNGISYSATYTGNLTKQ</sequence>
<dbReference type="PROSITE" id="PS51257">
    <property type="entry name" value="PROKAR_LIPOPROTEIN"/>
    <property type="match status" value="1"/>
</dbReference>
<evidence type="ECO:0000313" key="3">
    <source>
        <dbReference type="Proteomes" id="UP000325013"/>
    </source>
</evidence>